<keyword evidence="14" id="KW-1185">Reference proteome</keyword>
<evidence type="ECO:0000256" key="1">
    <source>
        <dbReference type="ARBA" id="ARBA00005329"/>
    </source>
</evidence>
<evidence type="ECO:0000256" key="8">
    <source>
        <dbReference type="ARBA" id="ARBA00044729"/>
    </source>
</evidence>
<evidence type="ECO:0000256" key="6">
    <source>
        <dbReference type="ARBA" id="ARBA00023004"/>
    </source>
</evidence>
<evidence type="ECO:0000259" key="12">
    <source>
        <dbReference type="SMART" id="SM01060"/>
    </source>
</evidence>
<keyword evidence="7 9" id="KW-0376">Hydrogen peroxide</keyword>
<dbReference type="InterPro" id="IPR024708">
    <property type="entry name" value="Catalase_AS"/>
</dbReference>
<dbReference type="InterPro" id="IPR011614">
    <property type="entry name" value="Catalase_core"/>
</dbReference>
<evidence type="ECO:0000256" key="7">
    <source>
        <dbReference type="ARBA" id="ARBA00023324"/>
    </source>
</evidence>
<dbReference type="GO" id="GO:0005739">
    <property type="term" value="C:mitochondrion"/>
    <property type="evidence" value="ECO:0007669"/>
    <property type="project" value="TreeGrafter"/>
</dbReference>
<dbReference type="EC" id="1.11.1.6" evidence="9"/>
<protein>
    <recommendedName>
        <fullName evidence="9">Catalase</fullName>
        <ecNumber evidence="9">1.11.1.6</ecNumber>
    </recommendedName>
</protein>
<evidence type="ECO:0000256" key="10">
    <source>
        <dbReference type="RuleBase" id="RU004142"/>
    </source>
</evidence>
<comment type="similarity">
    <text evidence="1 9">Belongs to the catalase family.</text>
</comment>
<dbReference type="GO" id="GO:0042744">
    <property type="term" value="P:hydrogen peroxide catabolic process"/>
    <property type="evidence" value="ECO:0007669"/>
    <property type="project" value="UniProtKB-KW"/>
</dbReference>
<dbReference type="PANTHER" id="PTHR11465">
    <property type="entry name" value="CATALASE"/>
    <property type="match status" value="1"/>
</dbReference>
<dbReference type="GO" id="GO:0046872">
    <property type="term" value="F:metal ion binding"/>
    <property type="evidence" value="ECO:0007669"/>
    <property type="project" value="UniProtKB-KW"/>
</dbReference>
<feature type="region of interest" description="Disordered" evidence="11">
    <location>
        <begin position="638"/>
        <end position="668"/>
    </location>
</feature>
<comment type="caution">
    <text evidence="13">The sequence shown here is derived from an EMBL/GenBank/DDBJ whole genome shotgun (WGS) entry which is preliminary data.</text>
</comment>
<reference evidence="13" key="1">
    <citation type="journal article" date="2017" name="Mycologia">
        <title>Fusarium algeriense, sp. nov., a novel toxigenic crown rot pathogen of durum wheat from Algeria is nested in the Fusarium burgessii species complex.</title>
        <authorList>
            <person name="Laraba I."/>
            <person name="Keddad A."/>
            <person name="Boureghda H."/>
            <person name="Abdallah N."/>
            <person name="Vaughan M.M."/>
            <person name="Proctor R.H."/>
            <person name="Busman M."/>
            <person name="O'Donnell K."/>
        </authorList>
    </citation>
    <scope>NUCLEOTIDE SEQUENCE</scope>
    <source>
        <strain evidence="13">NRRL 25174</strain>
    </source>
</reference>
<dbReference type="OrthoDB" id="6880011at2759"/>
<evidence type="ECO:0000256" key="5">
    <source>
        <dbReference type="ARBA" id="ARBA00023002"/>
    </source>
</evidence>
<dbReference type="AlphaFoldDB" id="A0A9P5A5K7"/>
<keyword evidence="5 9" id="KW-0560">Oxidoreductase</keyword>
<comment type="catalytic activity">
    <reaction evidence="9">
        <text>2 H2O2 = O2 + 2 H2O</text>
        <dbReference type="Rhea" id="RHEA:20309"/>
        <dbReference type="ChEBI" id="CHEBI:15377"/>
        <dbReference type="ChEBI" id="CHEBI:15379"/>
        <dbReference type="ChEBI" id="CHEBI:16240"/>
        <dbReference type="EC" id="1.11.1.6"/>
    </reaction>
</comment>
<organism evidence="13 14">
    <name type="scientific">Fusarium beomiforme</name>
    <dbReference type="NCBI Taxonomy" id="44412"/>
    <lineage>
        <taxon>Eukaryota</taxon>
        <taxon>Fungi</taxon>
        <taxon>Dikarya</taxon>
        <taxon>Ascomycota</taxon>
        <taxon>Pezizomycotina</taxon>
        <taxon>Sordariomycetes</taxon>
        <taxon>Hypocreomycetidae</taxon>
        <taxon>Hypocreales</taxon>
        <taxon>Nectriaceae</taxon>
        <taxon>Fusarium</taxon>
        <taxon>Fusarium burgessii species complex</taxon>
    </lineage>
</organism>
<dbReference type="Pfam" id="PF00199">
    <property type="entry name" value="Catalase"/>
    <property type="match status" value="1"/>
</dbReference>
<dbReference type="GO" id="GO:0004096">
    <property type="term" value="F:catalase activity"/>
    <property type="evidence" value="ECO:0007669"/>
    <property type="project" value="UniProtKB-EC"/>
</dbReference>
<dbReference type="PROSITE" id="PS00438">
    <property type="entry name" value="CATALASE_2"/>
    <property type="match status" value="1"/>
</dbReference>
<dbReference type="Pfam" id="PF06628">
    <property type="entry name" value="Catalase-rel"/>
    <property type="match status" value="1"/>
</dbReference>
<name>A0A9P5A5K7_9HYPO</name>
<dbReference type="PRINTS" id="PR00067">
    <property type="entry name" value="CATALASE"/>
</dbReference>
<evidence type="ECO:0000256" key="3">
    <source>
        <dbReference type="ARBA" id="ARBA00022617"/>
    </source>
</evidence>
<dbReference type="GO" id="GO:0042542">
    <property type="term" value="P:response to hydrogen peroxide"/>
    <property type="evidence" value="ECO:0007669"/>
    <property type="project" value="TreeGrafter"/>
</dbReference>
<sequence>MAPSATDTSFAAHVASQFQSYESDRQASSKETLYTTSNGAPVPHPYETQRCGENGPLLLQDFHLIDLLSHFDRERIPERVVHAKGSGAHGYFECTDPLDDLCLADIFSEKGKKCSVSMRFSTVGGESGSYDLARDPRGFSVKLRTDEGNWDMVFNNTPVFFLRDPAKFPHFIHTQKRDPSTHLTHADDSFMFWDYLSQNPESIHQVMILMGDRGIPKGYRFMNGYSGHTFKLVNKAGEWVYCQIHLKSMQGIQFVTQEESADYSPDFSQKDLYEAIQNGDYPKWTLEVQTMTPKEAEELWEKQKINVFDLTHVWPQKQFPLRKVGEFTLNENAINYFAEVEQIAFNPSHLPPGVEPSADPVLQSRLFSYPDTHRHRLGVNYQQLPVNATRTGYKFGNFQRDGQMAFYNQGARPNYLSSIDPIKFRPRTVDLDKTHGHFTGEAITFLTEIRPEDFNAPRALWRNVFDEPARERFINNVTGKMKLCKQEEPLKRQIAIFREVDPEIAERLEKSTGIKGYDGIAQLSFNGTHNGFTSDESKKLANGIIANKGKSAYHLRSTMNEGLSQPAKLRLRQAWNLWYEGDKDTAETKARELLLESRLGWFHQADMADGMDMDELHEAQIEEMNKRLDAEEAGIIEDDLEDVPDGQEVPGRSGDSQDTVIGMGIDDIDEPLPDIVRYQIGSGHKKDGNSV</sequence>
<evidence type="ECO:0000256" key="2">
    <source>
        <dbReference type="ARBA" id="ARBA00022559"/>
    </source>
</evidence>
<dbReference type="FunFam" id="2.40.180.10:FF:000001">
    <property type="entry name" value="Catalase"/>
    <property type="match status" value="1"/>
</dbReference>
<feature type="region of interest" description="Disordered" evidence="11">
    <location>
        <begin position="21"/>
        <end position="43"/>
    </location>
</feature>
<keyword evidence="2 9" id="KW-0575">Peroxidase</keyword>
<feature type="compositionally biased region" description="Polar residues" evidence="11">
    <location>
        <begin position="29"/>
        <end position="39"/>
    </location>
</feature>
<dbReference type="InterPro" id="IPR002226">
    <property type="entry name" value="Catalase_haem_BS"/>
</dbReference>
<keyword evidence="4 9" id="KW-0479">Metal-binding</keyword>
<dbReference type="SMART" id="SM01060">
    <property type="entry name" value="Catalase"/>
    <property type="match status" value="1"/>
</dbReference>
<comment type="function">
    <text evidence="8 10">Catalyzes the degradation of hydrogen peroxide (H(2)O(2)) generated by peroxisomal oxidases to water and oxygen, thereby protecting cells from the toxic effects of hydrogen peroxide.</text>
</comment>
<dbReference type="GO" id="GO:0020037">
    <property type="term" value="F:heme binding"/>
    <property type="evidence" value="ECO:0007669"/>
    <property type="project" value="InterPro"/>
</dbReference>
<keyword evidence="3 9" id="KW-0349">Heme</keyword>
<gene>
    <name evidence="13" type="ORF">FBEOM_13562</name>
</gene>
<evidence type="ECO:0000256" key="4">
    <source>
        <dbReference type="ARBA" id="ARBA00022723"/>
    </source>
</evidence>
<dbReference type="PANTHER" id="PTHR11465:SF62">
    <property type="entry name" value="CATALASE T"/>
    <property type="match status" value="1"/>
</dbReference>
<reference evidence="13" key="2">
    <citation type="submission" date="2020-02" db="EMBL/GenBank/DDBJ databases">
        <title>Identification and distribution of gene clusters putatively required for synthesis of sphingolipid metabolism inhibitors in phylogenetically diverse species of the filamentous fungus Fusarium.</title>
        <authorList>
            <person name="Kim H.-S."/>
            <person name="Busman M."/>
            <person name="Brown D.W."/>
            <person name="Divon H."/>
            <person name="Uhlig S."/>
            <person name="Proctor R.H."/>
        </authorList>
    </citation>
    <scope>NUCLEOTIDE SEQUENCE</scope>
    <source>
        <strain evidence="13">NRRL 25174</strain>
    </source>
</reference>
<dbReference type="GO" id="GO:0005777">
    <property type="term" value="C:peroxisome"/>
    <property type="evidence" value="ECO:0007669"/>
    <property type="project" value="TreeGrafter"/>
</dbReference>
<dbReference type="CDD" id="cd08157">
    <property type="entry name" value="catalase_fungal"/>
    <property type="match status" value="1"/>
</dbReference>
<evidence type="ECO:0000256" key="9">
    <source>
        <dbReference type="RuleBase" id="RU000498"/>
    </source>
</evidence>
<dbReference type="Proteomes" id="UP000730481">
    <property type="component" value="Unassembled WGS sequence"/>
</dbReference>
<dbReference type="PROSITE" id="PS51402">
    <property type="entry name" value="CATALASE_3"/>
    <property type="match status" value="1"/>
</dbReference>
<evidence type="ECO:0000313" key="14">
    <source>
        <dbReference type="Proteomes" id="UP000730481"/>
    </source>
</evidence>
<dbReference type="Gene3D" id="2.40.180.10">
    <property type="entry name" value="Catalase core domain"/>
    <property type="match status" value="1"/>
</dbReference>
<dbReference type="InterPro" id="IPR010582">
    <property type="entry name" value="Catalase_immune_responsive"/>
</dbReference>
<dbReference type="InterPro" id="IPR018028">
    <property type="entry name" value="Catalase"/>
</dbReference>
<feature type="domain" description="Catalase core" evidence="12">
    <location>
        <begin position="35"/>
        <end position="423"/>
    </location>
</feature>
<dbReference type="InterPro" id="IPR020835">
    <property type="entry name" value="Catalase_sf"/>
</dbReference>
<proteinExistence type="inferred from homology"/>
<accession>A0A9P5A5K7</accession>
<dbReference type="PROSITE" id="PS00437">
    <property type="entry name" value="CATALASE_1"/>
    <property type="match status" value="1"/>
</dbReference>
<dbReference type="SUPFAM" id="SSF56634">
    <property type="entry name" value="Heme-dependent catalase-like"/>
    <property type="match status" value="1"/>
</dbReference>
<keyword evidence="6 9" id="KW-0408">Iron</keyword>
<evidence type="ECO:0000313" key="13">
    <source>
        <dbReference type="EMBL" id="KAF4332627.1"/>
    </source>
</evidence>
<dbReference type="EMBL" id="PVQB02001022">
    <property type="protein sequence ID" value="KAF4332627.1"/>
    <property type="molecule type" value="Genomic_DNA"/>
</dbReference>
<evidence type="ECO:0000256" key="11">
    <source>
        <dbReference type="SAM" id="MobiDB-lite"/>
    </source>
</evidence>